<gene>
    <name evidence="2" type="ORF">AC578_8141</name>
</gene>
<proteinExistence type="predicted"/>
<feature type="domain" description="DUF7730" evidence="1">
    <location>
        <begin position="175"/>
        <end position="406"/>
    </location>
</feature>
<dbReference type="Pfam" id="PF24864">
    <property type="entry name" value="DUF7730"/>
    <property type="match status" value="2"/>
</dbReference>
<feature type="domain" description="DUF7730" evidence="1">
    <location>
        <begin position="454"/>
        <end position="565"/>
    </location>
</feature>
<evidence type="ECO:0000313" key="3">
    <source>
        <dbReference type="Proteomes" id="UP000070133"/>
    </source>
</evidence>
<dbReference type="STRING" id="321146.A0A139HAH8"/>
<dbReference type="OrthoDB" id="4757095at2759"/>
<dbReference type="AlphaFoldDB" id="A0A139HAH8"/>
<comment type="caution">
    <text evidence="2">The sequence shown here is derived from an EMBL/GenBank/DDBJ whole genome shotgun (WGS) entry which is preliminary data.</text>
</comment>
<sequence length="694" mass="78309">MANLALQAINAQNRDADVNRLLKLLFCGPDQDPATLDLTRLRRTLTGILDIRNEDQAASSPAVASYSNVVFYCDTGAKGPCKWGLESSINPVAFHGLHPLKCSGALEYITAADFVANHNMTGHSFFRSLRSLLPSRKSTKTGGNSWRRGPIPIESPVRALGSRQHSSLDAPAYLQDQSALIASIPVELRVVIWEYVLGPKDENDVLHLDLADGTLWHCRCFDQDRIKLGFRHFCWSSTMWFPEYRAERDHLPGEPRAGRRLLALLLSCKVIYAEAAEILYLANTFDMRRAASLIRLPQVIVPYRLQQIRSIRFSTEFECLSFTRNDPPSADDEVVTGWWRPPDRASQWYAACDTLRSLQHLERLSITLALWQLSPSNRDGPMDDDAVVAILKPLSSVHAKHYVVTLTATVSEASFEKPSASNTNQNVLATSENTADKEKTKLRQNIHFEICSDSQQQSALISRIPVELRLIIWKNALGSTNPSDVLHLDLADGILWYCQCYDSDTTKLGFRHICWRSTVWRQDDREEGDLQGRRKLLALPLSCRLIYNESIEFLYSANIFDYVRFSTAFDTSHRTWFGAHGAGEVTPSRKWFPPDEPVHWRAACQALACLDHLQDLDITLALWPISPTTGDYSVSNDAVVAVLEPLKAVHAVRFSVTLTNDFTDSARERLGALPFSVHRRERRGIGFYFYESDD</sequence>
<dbReference type="InterPro" id="IPR056632">
    <property type="entry name" value="DUF7730"/>
</dbReference>
<keyword evidence="3" id="KW-1185">Reference proteome</keyword>
<dbReference type="Proteomes" id="UP000070133">
    <property type="component" value="Unassembled WGS sequence"/>
</dbReference>
<reference evidence="2 3" key="1">
    <citation type="submission" date="2015-07" db="EMBL/GenBank/DDBJ databases">
        <title>Comparative genomics of the Sigatoka disease complex on banana suggests a link between parallel evolutionary changes in Pseudocercospora fijiensis and Pseudocercospora eumusae and increased virulence on the banana host.</title>
        <authorList>
            <person name="Chang T.-C."/>
            <person name="Salvucci A."/>
            <person name="Crous P.W."/>
            <person name="Stergiopoulos I."/>
        </authorList>
    </citation>
    <scope>NUCLEOTIDE SEQUENCE [LARGE SCALE GENOMIC DNA]</scope>
    <source>
        <strain evidence="2 3">CBS 114824</strain>
    </source>
</reference>
<protein>
    <recommendedName>
        <fullName evidence="1">DUF7730 domain-containing protein</fullName>
    </recommendedName>
</protein>
<dbReference type="EMBL" id="LFZN01000092">
    <property type="protein sequence ID" value="KXS99433.1"/>
    <property type="molecule type" value="Genomic_DNA"/>
</dbReference>
<organism evidence="2 3">
    <name type="scientific">Pseudocercospora eumusae</name>
    <dbReference type="NCBI Taxonomy" id="321146"/>
    <lineage>
        <taxon>Eukaryota</taxon>
        <taxon>Fungi</taxon>
        <taxon>Dikarya</taxon>
        <taxon>Ascomycota</taxon>
        <taxon>Pezizomycotina</taxon>
        <taxon>Dothideomycetes</taxon>
        <taxon>Dothideomycetidae</taxon>
        <taxon>Mycosphaerellales</taxon>
        <taxon>Mycosphaerellaceae</taxon>
        <taxon>Pseudocercospora</taxon>
    </lineage>
</organism>
<accession>A0A139HAH8</accession>
<dbReference type="PANTHER" id="PTHR38790">
    <property type="entry name" value="2EXR DOMAIN-CONTAINING PROTEIN-RELATED"/>
    <property type="match status" value="1"/>
</dbReference>
<evidence type="ECO:0000313" key="2">
    <source>
        <dbReference type="EMBL" id="KXS99433.1"/>
    </source>
</evidence>
<name>A0A139HAH8_9PEZI</name>
<evidence type="ECO:0000259" key="1">
    <source>
        <dbReference type="Pfam" id="PF24864"/>
    </source>
</evidence>